<dbReference type="EMBL" id="JABULH010000005">
    <property type="protein sequence ID" value="NTS65929.1"/>
    <property type="molecule type" value="Genomic_DNA"/>
</dbReference>
<protein>
    <submittedName>
        <fullName evidence="1">Uncharacterized protein</fullName>
    </submittedName>
</protein>
<name>A0ABX2JJG5_9SPHN</name>
<comment type="caution">
    <text evidence="1">The sequence shown here is derived from an EMBL/GenBank/DDBJ whole genome shotgun (WGS) entry which is preliminary data.</text>
</comment>
<organism evidence="1 2">
    <name type="scientific">Sphingomonas hominis</name>
    <dbReference type="NCBI Taxonomy" id="2741495"/>
    <lineage>
        <taxon>Bacteria</taxon>
        <taxon>Pseudomonadati</taxon>
        <taxon>Pseudomonadota</taxon>
        <taxon>Alphaproteobacteria</taxon>
        <taxon>Sphingomonadales</taxon>
        <taxon>Sphingomonadaceae</taxon>
        <taxon>Sphingomonas</taxon>
    </lineage>
</organism>
<reference evidence="1 2" key="1">
    <citation type="submission" date="2020-06" db="EMBL/GenBank/DDBJ databases">
        <title>Sphingomonas hominis sp. nov., a member of the Sphingomonas, isolated from the hair of a 22-year-old girl.</title>
        <authorList>
            <person name="Zhang D.-F."/>
            <person name="Cui X.-W."/>
        </authorList>
    </citation>
    <scope>NUCLEOTIDE SEQUENCE [LARGE SCALE GENOMIC DNA]</scope>
    <source>
        <strain evidence="1 2">HHU CXW</strain>
    </source>
</reference>
<dbReference type="RefSeq" id="WP_174194559.1">
    <property type="nucleotide sequence ID" value="NZ_JABULH010000005.1"/>
</dbReference>
<proteinExistence type="predicted"/>
<keyword evidence="2" id="KW-1185">Reference proteome</keyword>
<evidence type="ECO:0000313" key="1">
    <source>
        <dbReference type="EMBL" id="NTS65929.1"/>
    </source>
</evidence>
<sequence length="178" mass="19980">MSAADERQHCNKSARGYGTGMNDGTQLLSDYRDVLSDIFITHAWRGHGSAIFLELGKLTPKLRSDGSSGNPDGEFTLMIGWSWRIEEADHIVCGSESEVEVFEHWLRKLVGRKVLNVTTFGRIPEIMLSLSDDLYVSSFMTAEGGPEWALMDHRTNGLPTLMTKKGRLWPEERRSSCS</sequence>
<gene>
    <name evidence="1" type="ORF">HRV97_12240</name>
</gene>
<evidence type="ECO:0000313" key="2">
    <source>
        <dbReference type="Proteomes" id="UP000621447"/>
    </source>
</evidence>
<dbReference type="Proteomes" id="UP000621447">
    <property type="component" value="Unassembled WGS sequence"/>
</dbReference>
<accession>A0ABX2JJG5</accession>